<sequence length="363" mass="41154">MTVAEKVIKPTKAGIFRTVFLYTGQGESTLLVIPTGSKVNDYMFVLVDCDRDKEPNEIDLIEMFKDLFVTDGELSIFINTHPHNDHIGGIKEVYDEIGFSEVWHSNHKPGGEHKKKYKDFQYVVEKVGKSNEYFLLGSNALNKIRTSDDKEVIKNIGLVDYQILSPAEYLCEDIEDADANERNRRIHEQCGVIKFTYGKEAKSILFTGDSDKKAWQEHITDYHMDNLPSFVLSASHHGSRTFFKDDEDDDDVYETHIENIKPTYLIISAPKQDDSPHGHPHDDALELYKKHVDEDGIFHLGANVISVIVDIDSDGNVDVNTDKELIEEYGKGNDDDDDDSSKNTARNIYIGSQTSKIDNKPMG</sequence>
<evidence type="ECO:0000256" key="1">
    <source>
        <dbReference type="SAM" id="MobiDB-lite"/>
    </source>
</evidence>
<dbReference type="PANTHER" id="PTHR30619">
    <property type="entry name" value="DNA INTERNALIZATION/COMPETENCE PROTEIN COMEC/REC2"/>
    <property type="match status" value="1"/>
</dbReference>
<protein>
    <submittedName>
        <fullName evidence="3">DNA internalization-related competence protein ComEC/Rec2</fullName>
    </submittedName>
</protein>
<dbReference type="EMBL" id="AP018694">
    <property type="protein sequence ID" value="BBE17846.1"/>
    <property type="molecule type" value="Genomic_DNA"/>
</dbReference>
<organism evidence="3 4">
    <name type="scientific">Aquipluma nitroreducens</name>
    <dbReference type="NCBI Taxonomy" id="2010828"/>
    <lineage>
        <taxon>Bacteria</taxon>
        <taxon>Pseudomonadati</taxon>
        <taxon>Bacteroidota</taxon>
        <taxon>Bacteroidia</taxon>
        <taxon>Marinilabiliales</taxon>
        <taxon>Prolixibacteraceae</taxon>
        <taxon>Aquipluma</taxon>
    </lineage>
</organism>
<dbReference type="PANTHER" id="PTHR30619:SF1">
    <property type="entry name" value="RECOMBINATION PROTEIN 2"/>
    <property type="match status" value="1"/>
</dbReference>
<dbReference type="AlphaFoldDB" id="A0A5K7S8J3"/>
<feature type="compositionally biased region" description="Polar residues" evidence="1">
    <location>
        <begin position="342"/>
        <end position="356"/>
    </location>
</feature>
<dbReference type="InterPro" id="IPR001279">
    <property type="entry name" value="Metallo-B-lactamas"/>
</dbReference>
<dbReference type="InterPro" id="IPR052159">
    <property type="entry name" value="Competence_DNA_uptake"/>
</dbReference>
<feature type="domain" description="Metallo-beta-lactamase" evidence="2">
    <location>
        <begin position="65"/>
        <end position="135"/>
    </location>
</feature>
<proteinExistence type="predicted"/>
<gene>
    <name evidence="3" type="ORF">AQPE_2005</name>
</gene>
<feature type="region of interest" description="Disordered" evidence="1">
    <location>
        <begin position="328"/>
        <end position="363"/>
    </location>
</feature>
<keyword evidence="4" id="KW-1185">Reference proteome</keyword>
<name>A0A5K7S8J3_9BACT</name>
<evidence type="ECO:0000313" key="4">
    <source>
        <dbReference type="Proteomes" id="UP001193389"/>
    </source>
</evidence>
<reference evidence="3" key="1">
    <citation type="journal article" date="2020" name="Int. J. Syst. Evol. Microbiol.">
        <title>Aquipluma nitroreducens gen. nov. sp. nov., a novel facultatively anaerobic bacterium isolated from a freshwater lake.</title>
        <authorList>
            <person name="Watanabe M."/>
            <person name="Kojima H."/>
            <person name="Fukui M."/>
        </authorList>
    </citation>
    <scope>NUCLEOTIDE SEQUENCE</scope>
    <source>
        <strain evidence="3">MeG22</strain>
    </source>
</reference>
<dbReference type="Gene3D" id="3.60.15.10">
    <property type="entry name" value="Ribonuclease Z/Hydroxyacylglutathione hydrolase-like"/>
    <property type="match status" value="1"/>
</dbReference>
<evidence type="ECO:0000313" key="3">
    <source>
        <dbReference type="EMBL" id="BBE17846.1"/>
    </source>
</evidence>
<dbReference type="Proteomes" id="UP001193389">
    <property type="component" value="Chromosome"/>
</dbReference>
<dbReference type="SUPFAM" id="SSF56281">
    <property type="entry name" value="Metallo-hydrolase/oxidoreductase"/>
    <property type="match status" value="1"/>
</dbReference>
<dbReference type="Pfam" id="PF00753">
    <property type="entry name" value="Lactamase_B"/>
    <property type="match status" value="1"/>
</dbReference>
<dbReference type="KEGG" id="anf:AQPE_2005"/>
<dbReference type="InterPro" id="IPR036866">
    <property type="entry name" value="RibonucZ/Hydroxyglut_hydro"/>
</dbReference>
<accession>A0A5K7S8J3</accession>
<dbReference type="RefSeq" id="WP_318350809.1">
    <property type="nucleotide sequence ID" value="NZ_AP018694.1"/>
</dbReference>
<evidence type="ECO:0000259" key="2">
    <source>
        <dbReference type="Pfam" id="PF00753"/>
    </source>
</evidence>